<dbReference type="Pfam" id="PF10724">
    <property type="entry name" value="DUF2516"/>
    <property type="match status" value="1"/>
</dbReference>
<proteinExistence type="predicted"/>
<dbReference type="Proteomes" id="UP001250214">
    <property type="component" value="Unassembled WGS sequence"/>
</dbReference>
<accession>A0ABU2H4L7</accession>
<feature type="transmembrane region" description="Helical" evidence="1">
    <location>
        <begin position="55"/>
        <end position="71"/>
    </location>
</feature>
<feature type="transmembrane region" description="Helical" evidence="1">
    <location>
        <begin position="77"/>
        <end position="93"/>
    </location>
</feature>
<keyword evidence="1" id="KW-0472">Membrane</keyword>
<dbReference type="RefSeq" id="WP_310911771.1">
    <property type="nucleotide sequence ID" value="NZ_JAVLVT010000003.1"/>
</dbReference>
<keyword evidence="3" id="KW-1185">Reference proteome</keyword>
<evidence type="ECO:0000313" key="2">
    <source>
        <dbReference type="EMBL" id="MDS1270243.1"/>
    </source>
</evidence>
<keyword evidence="1" id="KW-0812">Transmembrane</keyword>
<protein>
    <submittedName>
        <fullName evidence="2">DUF2516 family protein</fullName>
    </submittedName>
</protein>
<comment type="caution">
    <text evidence="2">The sequence shown here is derived from an EMBL/GenBank/DDBJ whole genome shotgun (WGS) entry which is preliminary data.</text>
</comment>
<evidence type="ECO:0000313" key="3">
    <source>
        <dbReference type="Proteomes" id="UP001250214"/>
    </source>
</evidence>
<organism evidence="2 3">
    <name type="scientific">Lipingzhangella rawalii</name>
    <dbReference type="NCBI Taxonomy" id="2055835"/>
    <lineage>
        <taxon>Bacteria</taxon>
        <taxon>Bacillati</taxon>
        <taxon>Actinomycetota</taxon>
        <taxon>Actinomycetes</taxon>
        <taxon>Streptosporangiales</taxon>
        <taxon>Nocardiopsidaceae</taxon>
        <taxon>Lipingzhangella</taxon>
    </lineage>
</organism>
<feature type="transmembrane region" description="Helical" evidence="1">
    <location>
        <begin position="17"/>
        <end position="35"/>
    </location>
</feature>
<dbReference type="EMBL" id="JAVLVT010000003">
    <property type="protein sequence ID" value="MDS1270243.1"/>
    <property type="molecule type" value="Genomic_DNA"/>
</dbReference>
<dbReference type="InterPro" id="IPR019662">
    <property type="entry name" value="DUF2516"/>
</dbReference>
<gene>
    <name evidence="2" type="ORF">RIF23_08050</name>
</gene>
<evidence type="ECO:0000256" key="1">
    <source>
        <dbReference type="SAM" id="Phobius"/>
    </source>
</evidence>
<keyword evidence="1" id="KW-1133">Transmembrane helix</keyword>
<name>A0ABU2H4L7_9ACTN</name>
<reference evidence="3" key="1">
    <citation type="submission" date="2023-07" db="EMBL/GenBank/DDBJ databases">
        <title>Novel species in the genus Lipingzhangella isolated from Sambhar Salt Lake.</title>
        <authorList>
            <person name="Jiya N."/>
            <person name="Kajale S."/>
            <person name="Sharma A."/>
        </authorList>
    </citation>
    <scope>NUCLEOTIDE SEQUENCE [LARGE SCALE GENOMIC DNA]</scope>
    <source>
        <strain evidence="3">LS1_29</strain>
    </source>
</reference>
<sequence>MDAALVTIPGVTSVANILFWLIFVAVFVVSLYALVDAAKRPAEAFVATDKQTKQLWLILLGVATLVGFITVFGGSRILFLTIAAGIVAGIYLLDVRPALNAITGGRGPYGPR</sequence>